<name>A0A433JDK5_9PROT</name>
<evidence type="ECO:0000256" key="3">
    <source>
        <dbReference type="ARBA" id="ARBA00023210"/>
    </source>
</evidence>
<dbReference type="Proteomes" id="UP000280346">
    <property type="component" value="Unassembled WGS sequence"/>
</dbReference>
<evidence type="ECO:0000256" key="7">
    <source>
        <dbReference type="SAM" id="MobiDB-lite"/>
    </source>
</evidence>
<dbReference type="GO" id="GO:0051302">
    <property type="term" value="P:regulation of cell division"/>
    <property type="evidence" value="ECO:0007669"/>
    <property type="project" value="InterPro"/>
</dbReference>
<sequence>MSPRRTGFACIQWARTARRRGRNRLHAHRSAFRTRPPDGVRSVGRRGSAETNGKATVSSAIQVAERDAPFQLRGNSFTMMVLKVNAPASPDFFTQLNVKVRQAPNFFRNAPVVLDFDELPESVVFDLGAFVAQVRAHHLLPVGFQGGPRPVQEAALAVGLTPMPTGRVARLEDVVKGPDPRAAATATAPQVMVEVVHRPAMVVTEPVRSGTQLYAEKCDLIIAASVSPGAELLADGNIHVYGALRGRALAGVSGDTTARVFCQSLEAEVVSVAGVYRVSEDIGSDFFKKPVQVFLRDGVLRMEPLKTA</sequence>
<evidence type="ECO:0000313" key="10">
    <source>
        <dbReference type="EMBL" id="RUQ74973.1"/>
    </source>
</evidence>
<comment type="caution">
    <text evidence="10">The sequence shown here is derived from an EMBL/GenBank/DDBJ whole genome shotgun (WGS) entry which is preliminary data.</text>
</comment>
<keyword evidence="3 6" id="KW-0717">Septation</keyword>
<dbReference type="EMBL" id="RZIJ01000002">
    <property type="protein sequence ID" value="RUQ74973.1"/>
    <property type="molecule type" value="Genomic_DNA"/>
</dbReference>
<evidence type="ECO:0000256" key="4">
    <source>
        <dbReference type="ARBA" id="ARBA00023306"/>
    </source>
</evidence>
<evidence type="ECO:0000256" key="6">
    <source>
        <dbReference type="HAMAP-Rule" id="MF_00267"/>
    </source>
</evidence>
<evidence type="ECO:0000256" key="1">
    <source>
        <dbReference type="ARBA" id="ARBA00006291"/>
    </source>
</evidence>
<dbReference type="Gene3D" id="2.160.20.70">
    <property type="match status" value="1"/>
</dbReference>
<dbReference type="HAMAP" id="MF_00267">
    <property type="entry name" value="MinC"/>
    <property type="match status" value="1"/>
</dbReference>
<keyword evidence="11" id="KW-1185">Reference proteome</keyword>
<feature type="domain" description="Septum formation inhibitor MinC C-terminal" evidence="8">
    <location>
        <begin position="202"/>
        <end position="301"/>
    </location>
</feature>
<dbReference type="InterPro" id="IPR005526">
    <property type="entry name" value="Septum_form_inhib_MinC_C"/>
</dbReference>
<dbReference type="OrthoDB" id="9794530at2"/>
<dbReference type="InterPro" id="IPR007874">
    <property type="entry name" value="MinC_N"/>
</dbReference>
<evidence type="ECO:0000256" key="5">
    <source>
        <dbReference type="ARBA" id="ARBA00025606"/>
    </source>
</evidence>
<dbReference type="InterPro" id="IPR036145">
    <property type="entry name" value="MinC_C_sf"/>
</dbReference>
<comment type="subunit">
    <text evidence="6">Interacts with MinD and FtsZ.</text>
</comment>
<accession>A0A433JDK5</accession>
<dbReference type="PANTHER" id="PTHR34108">
    <property type="entry name" value="SEPTUM SITE-DETERMINING PROTEIN MINC"/>
    <property type="match status" value="1"/>
</dbReference>
<dbReference type="NCBIfam" id="TIGR01222">
    <property type="entry name" value="minC"/>
    <property type="match status" value="1"/>
</dbReference>
<dbReference type="AlphaFoldDB" id="A0A433JDK5"/>
<comment type="similarity">
    <text evidence="1 6">Belongs to the MinC family.</text>
</comment>
<dbReference type="PANTHER" id="PTHR34108:SF1">
    <property type="entry name" value="SEPTUM SITE-DETERMINING PROTEIN MINC"/>
    <property type="match status" value="1"/>
</dbReference>
<keyword evidence="4 6" id="KW-0131">Cell cycle</keyword>
<dbReference type="GO" id="GO:0000917">
    <property type="term" value="P:division septum assembly"/>
    <property type="evidence" value="ECO:0007669"/>
    <property type="project" value="UniProtKB-KW"/>
</dbReference>
<evidence type="ECO:0000259" key="8">
    <source>
        <dbReference type="Pfam" id="PF03775"/>
    </source>
</evidence>
<keyword evidence="2 6" id="KW-0132">Cell division</keyword>
<proteinExistence type="inferred from homology"/>
<feature type="region of interest" description="Disordered" evidence="7">
    <location>
        <begin position="25"/>
        <end position="54"/>
    </location>
</feature>
<dbReference type="GO" id="GO:1901891">
    <property type="term" value="P:regulation of cell septum assembly"/>
    <property type="evidence" value="ECO:0007669"/>
    <property type="project" value="InterPro"/>
</dbReference>
<dbReference type="Gene3D" id="3.30.70.260">
    <property type="match status" value="1"/>
</dbReference>
<comment type="function">
    <text evidence="5 6">Cell division inhibitor that blocks the formation of polar Z ring septums. Rapidly oscillates between the poles of the cell to destabilize FtsZ filaments that have formed before they mature into polar Z rings. Prevents FtsZ polymerization.</text>
</comment>
<protein>
    <recommendedName>
        <fullName evidence="6">Probable septum site-determining protein MinC</fullName>
    </recommendedName>
</protein>
<dbReference type="Pfam" id="PF05209">
    <property type="entry name" value="MinC_N"/>
    <property type="match status" value="1"/>
</dbReference>
<gene>
    <name evidence="6 10" type="primary">minC</name>
    <name evidence="10" type="ORF">EJ913_03650</name>
</gene>
<feature type="domain" description="Septum formation inhibitor MinC N-terminal" evidence="9">
    <location>
        <begin position="70"/>
        <end position="141"/>
    </location>
</feature>
<evidence type="ECO:0000259" key="9">
    <source>
        <dbReference type="Pfam" id="PF05209"/>
    </source>
</evidence>
<evidence type="ECO:0000256" key="2">
    <source>
        <dbReference type="ARBA" id="ARBA00022618"/>
    </source>
</evidence>
<dbReference type="InterPro" id="IPR013033">
    <property type="entry name" value="MinC"/>
</dbReference>
<reference evidence="10 11" key="1">
    <citation type="submission" date="2018-12" db="EMBL/GenBank/DDBJ databases">
        <authorList>
            <person name="Yang Y."/>
        </authorList>
    </citation>
    <scope>NUCLEOTIDE SEQUENCE [LARGE SCALE GENOMIC DNA]</scope>
    <source>
        <strain evidence="10 11">GSF71</strain>
    </source>
</reference>
<dbReference type="Pfam" id="PF03775">
    <property type="entry name" value="MinC_C"/>
    <property type="match status" value="1"/>
</dbReference>
<evidence type="ECO:0000313" key="11">
    <source>
        <dbReference type="Proteomes" id="UP000280346"/>
    </source>
</evidence>
<dbReference type="GO" id="GO:0000902">
    <property type="term" value="P:cell morphogenesis"/>
    <property type="evidence" value="ECO:0007669"/>
    <property type="project" value="InterPro"/>
</dbReference>
<dbReference type="SUPFAM" id="SSF63848">
    <property type="entry name" value="Cell-division inhibitor MinC, C-terminal domain"/>
    <property type="match status" value="1"/>
</dbReference>
<dbReference type="InterPro" id="IPR016098">
    <property type="entry name" value="CAP/MinC_C"/>
</dbReference>
<organism evidence="10 11">
    <name type="scientific">Azospirillum doebereinerae</name>
    <dbReference type="NCBI Taxonomy" id="92933"/>
    <lineage>
        <taxon>Bacteria</taxon>
        <taxon>Pseudomonadati</taxon>
        <taxon>Pseudomonadota</taxon>
        <taxon>Alphaproteobacteria</taxon>
        <taxon>Rhodospirillales</taxon>
        <taxon>Azospirillaceae</taxon>
        <taxon>Azospirillum</taxon>
    </lineage>
</organism>